<evidence type="ECO:0000256" key="1">
    <source>
        <dbReference type="SAM" id="MobiDB-lite"/>
    </source>
</evidence>
<dbReference type="EMBL" id="HBIR01026317">
    <property type="protein sequence ID" value="CAE0553851.1"/>
    <property type="molecule type" value="Transcribed_RNA"/>
</dbReference>
<dbReference type="AlphaFoldDB" id="A0A7S3SG58"/>
<proteinExistence type="predicted"/>
<evidence type="ECO:0000313" key="2">
    <source>
        <dbReference type="EMBL" id="CAE0553851.1"/>
    </source>
</evidence>
<accession>A0A7S3SG58</accession>
<organism evidence="2">
    <name type="scientific">Emiliania huxleyi</name>
    <name type="common">Coccolithophore</name>
    <name type="synonym">Pontosphaera huxleyi</name>
    <dbReference type="NCBI Taxonomy" id="2903"/>
    <lineage>
        <taxon>Eukaryota</taxon>
        <taxon>Haptista</taxon>
        <taxon>Haptophyta</taxon>
        <taxon>Prymnesiophyceae</taxon>
        <taxon>Isochrysidales</taxon>
        <taxon>Noelaerhabdaceae</taxon>
        <taxon>Emiliania</taxon>
    </lineage>
</organism>
<sequence>MSLYHALLTQAAHKRKAALDDLKLSAARARQVARPIATAAGGRSMRFSDAPRAEAPGRGAALALLAAKAASNLARTHTREQQQAAAWHERTHPAARPANPAKQRCPRCAALLPRQLRSCPGCLHDWAADAAAEASKRRLVWRKSPAGTNHRQSVA</sequence>
<feature type="region of interest" description="Disordered" evidence="1">
    <location>
        <begin position="73"/>
        <end position="101"/>
    </location>
</feature>
<protein>
    <submittedName>
        <fullName evidence="2">Uncharacterized protein</fullName>
    </submittedName>
</protein>
<name>A0A7S3SG58_EMIHU</name>
<gene>
    <name evidence="2" type="ORF">EHUX00137_LOCUS20270</name>
</gene>
<reference evidence="2" key="1">
    <citation type="submission" date="2021-01" db="EMBL/GenBank/DDBJ databases">
        <authorList>
            <person name="Corre E."/>
            <person name="Pelletier E."/>
            <person name="Niang G."/>
            <person name="Scheremetjew M."/>
            <person name="Finn R."/>
            <person name="Kale V."/>
            <person name="Holt S."/>
            <person name="Cochrane G."/>
            <person name="Meng A."/>
            <person name="Brown T."/>
            <person name="Cohen L."/>
        </authorList>
    </citation>
    <scope>NUCLEOTIDE SEQUENCE</scope>
    <source>
        <strain evidence="2">379</strain>
    </source>
</reference>